<feature type="compositionally biased region" description="Polar residues" evidence="1">
    <location>
        <begin position="46"/>
        <end position="59"/>
    </location>
</feature>
<dbReference type="KEGG" id="aqu:109582807"/>
<evidence type="ECO:0000259" key="2">
    <source>
        <dbReference type="PROSITE" id="PS50174"/>
    </source>
</evidence>
<dbReference type="GeneID" id="109582807"/>
<dbReference type="InterPro" id="IPR000467">
    <property type="entry name" value="G_patch_dom"/>
</dbReference>
<reference evidence="4" key="1">
    <citation type="journal article" date="2010" name="Nature">
        <title>The Amphimedon queenslandica genome and the evolution of animal complexity.</title>
        <authorList>
            <person name="Srivastava M."/>
            <person name="Simakov O."/>
            <person name="Chapman J."/>
            <person name="Fahey B."/>
            <person name="Gauthier M.E."/>
            <person name="Mitros T."/>
            <person name="Richards G.S."/>
            <person name="Conaco C."/>
            <person name="Dacre M."/>
            <person name="Hellsten U."/>
            <person name="Larroux C."/>
            <person name="Putnam N.H."/>
            <person name="Stanke M."/>
            <person name="Adamska M."/>
            <person name="Darling A."/>
            <person name="Degnan S.M."/>
            <person name="Oakley T.H."/>
            <person name="Plachetzki D.C."/>
            <person name="Zhai Y."/>
            <person name="Adamski M."/>
            <person name="Calcino A."/>
            <person name="Cummins S.F."/>
            <person name="Goodstein D.M."/>
            <person name="Harris C."/>
            <person name="Jackson D.J."/>
            <person name="Leys S.P."/>
            <person name="Shu S."/>
            <person name="Woodcroft B.J."/>
            <person name="Vervoort M."/>
            <person name="Kosik K.S."/>
            <person name="Manning G."/>
            <person name="Degnan B.M."/>
            <person name="Rokhsar D.S."/>
        </authorList>
    </citation>
    <scope>NUCLEOTIDE SEQUENCE [LARGE SCALE GENOMIC DNA]</scope>
</reference>
<sequence length="100" mass="10861">MLPNLVGTSLMKELVITMTTILDSTMIRRKRYGIELPQSAVRDDSPSTVNDPISSSNKGHQMLNKFGLREGDSLGAADNKGITEPVLMLSRLVNQSVVCG</sequence>
<dbReference type="EnsemblMetazoa" id="XM_019997773.1">
    <property type="protein sequence ID" value="XP_019853332.1"/>
    <property type="gene ID" value="LOC109582807"/>
</dbReference>
<dbReference type="Proteomes" id="UP000007879">
    <property type="component" value="Unassembled WGS sequence"/>
</dbReference>
<reference evidence="3" key="2">
    <citation type="submission" date="2024-06" db="UniProtKB">
        <authorList>
            <consortium name="EnsemblMetazoa"/>
        </authorList>
    </citation>
    <scope>IDENTIFICATION</scope>
</reference>
<accession>A0AAN0J9A9</accession>
<dbReference type="AlphaFoldDB" id="A0AAN0J9A9"/>
<evidence type="ECO:0000256" key="1">
    <source>
        <dbReference type="SAM" id="MobiDB-lite"/>
    </source>
</evidence>
<protein>
    <recommendedName>
        <fullName evidence="2">G-patch domain-containing protein</fullName>
    </recommendedName>
</protein>
<feature type="domain" description="G-patch" evidence="2">
    <location>
        <begin position="55"/>
        <end position="86"/>
    </location>
</feature>
<dbReference type="GO" id="GO:0003676">
    <property type="term" value="F:nucleic acid binding"/>
    <property type="evidence" value="ECO:0007669"/>
    <property type="project" value="InterPro"/>
</dbReference>
<evidence type="ECO:0000313" key="4">
    <source>
        <dbReference type="Proteomes" id="UP000007879"/>
    </source>
</evidence>
<feature type="region of interest" description="Disordered" evidence="1">
    <location>
        <begin position="38"/>
        <end position="60"/>
    </location>
</feature>
<dbReference type="Pfam" id="PF01585">
    <property type="entry name" value="G-patch"/>
    <property type="match status" value="1"/>
</dbReference>
<name>A0AAN0J9A9_AMPQE</name>
<dbReference type="SMART" id="SM00443">
    <property type="entry name" value="G_patch"/>
    <property type="match status" value="1"/>
</dbReference>
<dbReference type="PROSITE" id="PS50174">
    <property type="entry name" value="G_PATCH"/>
    <property type="match status" value="1"/>
</dbReference>
<evidence type="ECO:0000313" key="3">
    <source>
        <dbReference type="EnsemblMetazoa" id="XP_019853332.1"/>
    </source>
</evidence>
<organism evidence="3 4">
    <name type="scientific">Amphimedon queenslandica</name>
    <name type="common">Sponge</name>
    <dbReference type="NCBI Taxonomy" id="400682"/>
    <lineage>
        <taxon>Eukaryota</taxon>
        <taxon>Metazoa</taxon>
        <taxon>Porifera</taxon>
        <taxon>Demospongiae</taxon>
        <taxon>Heteroscleromorpha</taxon>
        <taxon>Haplosclerida</taxon>
        <taxon>Niphatidae</taxon>
        <taxon>Amphimedon</taxon>
    </lineage>
</organism>
<dbReference type="RefSeq" id="XP_019853332.1">
    <property type="nucleotide sequence ID" value="XM_019997773.1"/>
</dbReference>
<keyword evidence="4" id="KW-1185">Reference proteome</keyword>
<proteinExistence type="predicted"/>